<feature type="transmembrane region" description="Helical" evidence="7">
    <location>
        <begin position="308"/>
        <end position="327"/>
    </location>
</feature>
<feature type="transmembrane region" description="Helical" evidence="7">
    <location>
        <begin position="21"/>
        <end position="45"/>
    </location>
</feature>
<dbReference type="InterPro" id="IPR050428">
    <property type="entry name" value="TCS_sensor_his_kinase"/>
</dbReference>
<dbReference type="GO" id="GO:0004673">
    <property type="term" value="F:protein histidine kinase activity"/>
    <property type="evidence" value="ECO:0007669"/>
    <property type="project" value="UniProtKB-EC"/>
</dbReference>
<evidence type="ECO:0000256" key="2">
    <source>
        <dbReference type="ARBA" id="ARBA00012438"/>
    </source>
</evidence>
<dbReference type="InterPro" id="IPR010910">
    <property type="entry name" value="Nitrate/nitrite_sensing_bac"/>
</dbReference>
<keyword evidence="7" id="KW-1133">Transmembrane helix</keyword>
<keyword evidence="5" id="KW-0418">Kinase</keyword>
<proteinExistence type="predicted"/>
<comment type="catalytic activity">
    <reaction evidence="1">
        <text>ATP + protein L-histidine = ADP + protein N-phospho-L-histidine.</text>
        <dbReference type="EC" id="2.7.13.3"/>
    </reaction>
</comment>
<evidence type="ECO:0000256" key="1">
    <source>
        <dbReference type="ARBA" id="ARBA00000085"/>
    </source>
</evidence>
<evidence type="ECO:0000256" key="5">
    <source>
        <dbReference type="ARBA" id="ARBA00022777"/>
    </source>
</evidence>
<reference evidence="9" key="2">
    <citation type="submission" date="2020-09" db="EMBL/GenBank/DDBJ databases">
        <authorList>
            <person name="Sun Q."/>
            <person name="Ohkuma M."/>
        </authorList>
    </citation>
    <scope>NUCLEOTIDE SEQUENCE</scope>
    <source>
        <strain evidence="9">JCM 19831</strain>
    </source>
</reference>
<dbReference type="EC" id="2.7.13.3" evidence="2"/>
<feature type="region of interest" description="Disordered" evidence="6">
    <location>
        <begin position="662"/>
        <end position="690"/>
    </location>
</feature>
<dbReference type="InterPro" id="IPR036890">
    <property type="entry name" value="HATPase_C_sf"/>
</dbReference>
<keyword evidence="10" id="KW-1185">Reference proteome</keyword>
<dbReference type="InterPro" id="IPR003594">
    <property type="entry name" value="HATPase_dom"/>
</dbReference>
<evidence type="ECO:0000259" key="8">
    <source>
        <dbReference type="PROSITE" id="PS50906"/>
    </source>
</evidence>
<accession>A0A917TIS6</accession>
<dbReference type="AlphaFoldDB" id="A0A917TIS6"/>
<evidence type="ECO:0000313" key="9">
    <source>
        <dbReference type="EMBL" id="GGM23955.1"/>
    </source>
</evidence>
<evidence type="ECO:0000256" key="3">
    <source>
        <dbReference type="ARBA" id="ARBA00022553"/>
    </source>
</evidence>
<dbReference type="EMBL" id="BMPI01000010">
    <property type="protein sequence ID" value="GGM23955.1"/>
    <property type="molecule type" value="Genomic_DNA"/>
</dbReference>
<keyword evidence="7" id="KW-0812">Transmembrane</keyword>
<dbReference type="PROSITE" id="PS50906">
    <property type="entry name" value="NIT"/>
    <property type="match status" value="1"/>
</dbReference>
<evidence type="ECO:0000256" key="7">
    <source>
        <dbReference type="SAM" id="Phobius"/>
    </source>
</evidence>
<dbReference type="Pfam" id="PF08376">
    <property type="entry name" value="NIT"/>
    <property type="match status" value="1"/>
</dbReference>
<feature type="region of interest" description="Disordered" evidence="6">
    <location>
        <begin position="702"/>
        <end position="765"/>
    </location>
</feature>
<keyword evidence="7" id="KW-0472">Membrane</keyword>
<keyword evidence="3" id="KW-0597">Phosphoprotein</keyword>
<comment type="caution">
    <text evidence="9">The sequence shown here is derived from an EMBL/GenBank/DDBJ whole genome shotgun (WGS) entry which is preliminary data.</text>
</comment>
<feature type="domain" description="NIT" evidence="8">
    <location>
        <begin position="54"/>
        <end position="304"/>
    </location>
</feature>
<dbReference type="SMART" id="SM00387">
    <property type="entry name" value="HATPase_c"/>
    <property type="match status" value="1"/>
</dbReference>
<reference evidence="9" key="1">
    <citation type="journal article" date="2014" name="Int. J. Syst. Evol. Microbiol.">
        <title>Complete genome sequence of Corynebacterium casei LMG S-19264T (=DSM 44701T), isolated from a smear-ripened cheese.</title>
        <authorList>
            <consortium name="US DOE Joint Genome Institute (JGI-PGF)"/>
            <person name="Walter F."/>
            <person name="Albersmeier A."/>
            <person name="Kalinowski J."/>
            <person name="Ruckert C."/>
        </authorList>
    </citation>
    <scope>NUCLEOTIDE SEQUENCE</scope>
    <source>
        <strain evidence="9">JCM 19831</strain>
    </source>
</reference>
<dbReference type="Proteomes" id="UP000642070">
    <property type="component" value="Unassembled WGS sequence"/>
</dbReference>
<dbReference type="PANTHER" id="PTHR45436">
    <property type="entry name" value="SENSOR HISTIDINE KINASE YKOH"/>
    <property type="match status" value="1"/>
</dbReference>
<name>A0A917TIS6_9ACTN</name>
<keyword evidence="4" id="KW-0808">Transferase</keyword>
<evidence type="ECO:0000256" key="4">
    <source>
        <dbReference type="ARBA" id="ARBA00022679"/>
    </source>
</evidence>
<dbReference type="Pfam" id="PF02518">
    <property type="entry name" value="HATPase_c"/>
    <property type="match status" value="1"/>
</dbReference>
<evidence type="ECO:0000313" key="10">
    <source>
        <dbReference type="Proteomes" id="UP000642070"/>
    </source>
</evidence>
<dbReference type="Gene3D" id="3.30.565.10">
    <property type="entry name" value="Histidine kinase-like ATPase, C-terminal domain"/>
    <property type="match status" value="1"/>
</dbReference>
<gene>
    <name evidence="9" type="ORF">GCM10007977_026370</name>
</gene>
<feature type="compositionally biased region" description="Low complexity" evidence="6">
    <location>
        <begin position="662"/>
        <end position="686"/>
    </location>
</feature>
<sequence>MTTRRSRRRTTSLRQRLYLQILVVATLWLFGAWVTISSGLTLAWAGTLNTTMAEPAAPLEVALQAERKATVRFLAAPTASHQEQLLASRRQAEGRAANFTASAQRWLAGMAAGDELERRVDGIISALAGLAETRVAVDARTIGPAEAARAFTATLDQFWASYELMARLDDRQVMHDVSTLIRLERAWELLSQEDALFSGVLAANRLTDADRTQIAHLVGAWRVGTESAVTELPASTQRHATQVLNGDSFDRLRALEDRIVSARAGGPAPVTAEEWQTAMDPAAAQLRTVVLTGGSEQVARTTALAVRIGLQLLVIVVAGAFAVVYLIRGWREQARRLITLQMAAQRLADQQLPAVVERVGRGERVDVDTEAPPLNLGTDEIGQVGQALNAARRTALEVAVEQAELRRGVGEVFRNIAGRFQSLLHRQLRALDEMERQELNEDALAKLFGVDHLATRMRRYAENLMLLSGSNPMRTWSTPQPVVDVIRAGFSEVEGYQRVRLRNVEDATVAVHAVLDLSHLLAELVENALAASPPNTTVEITGQWVGAGYSIDVEDRGLGMPAEAMGEANRRLGAAAEIALLESTQLGLSVVNVLAHKHHIWVQLKGSPYRGVTAVVVIPAELMTDPADIALDAVPQAPRPLNAVPAPVHALAAAAGTAPAPRHAAGAADVPGGSGAASGSAGAAHGLPARRPQASLHEGLRAEPHLPFGPADTTGASTTQEPEQDPADIRRRMAALQAGTRRGRADSDPSEYTEPGNQSPRSGTL</sequence>
<dbReference type="RefSeq" id="WP_190250060.1">
    <property type="nucleotide sequence ID" value="NZ_BMPI01000010.1"/>
</dbReference>
<dbReference type="InterPro" id="IPR013587">
    <property type="entry name" value="Nitrate/nitrite_sensing"/>
</dbReference>
<dbReference type="PANTHER" id="PTHR45436:SF5">
    <property type="entry name" value="SENSOR HISTIDINE KINASE TRCS"/>
    <property type="match status" value="1"/>
</dbReference>
<dbReference type="GO" id="GO:0000160">
    <property type="term" value="P:phosphorelay signal transduction system"/>
    <property type="evidence" value="ECO:0007669"/>
    <property type="project" value="TreeGrafter"/>
</dbReference>
<evidence type="ECO:0000256" key="6">
    <source>
        <dbReference type="SAM" id="MobiDB-lite"/>
    </source>
</evidence>
<dbReference type="SUPFAM" id="SSF55874">
    <property type="entry name" value="ATPase domain of HSP90 chaperone/DNA topoisomerase II/histidine kinase"/>
    <property type="match status" value="1"/>
</dbReference>
<dbReference type="CDD" id="cd00075">
    <property type="entry name" value="HATPase"/>
    <property type="match status" value="1"/>
</dbReference>
<protein>
    <recommendedName>
        <fullName evidence="2">histidine kinase</fullName>
        <ecNumber evidence="2">2.7.13.3</ecNumber>
    </recommendedName>
</protein>
<organism evidence="9 10">
    <name type="scientific">Dactylosporangium sucinum</name>
    <dbReference type="NCBI Taxonomy" id="1424081"/>
    <lineage>
        <taxon>Bacteria</taxon>
        <taxon>Bacillati</taxon>
        <taxon>Actinomycetota</taxon>
        <taxon>Actinomycetes</taxon>
        <taxon>Micromonosporales</taxon>
        <taxon>Micromonosporaceae</taxon>
        <taxon>Dactylosporangium</taxon>
    </lineage>
</organism>
<dbReference type="GO" id="GO:0005886">
    <property type="term" value="C:plasma membrane"/>
    <property type="evidence" value="ECO:0007669"/>
    <property type="project" value="TreeGrafter"/>
</dbReference>
<feature type="compositionally biased region" description="Polar residues" evidence="6">
    <location>
        <begin position="755"/>
        <end position="765"/>
    </location>
</feature>